<accession>A0AC61S2G4</accession>
<name>A0AC61S2G4_9FIRM</name>
<proteinExistence type="predicted"/>
<organism evidence="1 2">
    <name type="scientific">Petralouisia muris</name>
    <dbReference type="NCBI Taxonomy" id="3032872"/>
    <lineage>
        <taxon>Bacteria</taxon>
        <taxon>Bacillati</taxon>
        <taxon>Bacillota</taxon>
        <taxon>Clostridia</taxon>
        <taxon>Lachnospirales</taxon>
        <taxon>Lachnospiraceae</taxon>
        <taxon>Petralouisia</taxon>
    </lineage>
</organism>
<dbReference type="Proteomes" id="UP000304953">
    <property type="component" value="Unassembled WGS sequence"/>
</dbReference>
<dbReference type="EMBL" id="SRYA01000001">
    <property type="protein sequence ID" value="TGY98220.1"/>
    <property type="molecule type" value="Genomic_DNA"/>
</dbReference>
<gene>
    <name evidence="1" type="ORF">E5329_00070</name>
</gene>
<keyword evidence="2" id="KW-1185">Reference proteome</keyword>
<comment type="caution">
    <text evidence="1">The sequence shown here is derived from an EMBL/GenBank/DDBJ whole genome shotgun (WGS) entry which is preliminary data.</text>
</comment>
<sequence length="220" mass="25120">MKLFNPDSGIMRSLSKFTDCICLSLLFFVSCIPIITIGTASTALYYTVHKVLRHDRGYMFRDYVTSFRENFKQTTPVWLAALVIGIVLGLDLRIANFYAASVTYFSALSAVSFLGLVIWFAWISYLFPYMARFENTRKQSMKNAALMVIAHLPMTALMLVIAAVTGVALYIAPLVIFIIPSVYTWIQSYVLERIFRKYMSEEDRKAEDAKYKADDDMAVR</sequence>
<reference evidence="1" key="1">
    <citation type="submission" date="2019-04" db="EMBL/GenBank/DDBJ databases">
        <title>Microbes associate with the intestines of laboratory mice.</title>
        <authorList>
            <person name="Navarre W."/>
            <person name="Wong E."/>
            <person name="Huang K."/>
            <person name="Tropini C."/>
            <person name="Ng K."/>
            <person name="Yu B."/>
        </authorList>
    </citation>
    <scope>NUCLEOTIDE SEQUENCE</scope>
    <source>
        <strain evidence="1">NM01_1-7b</strain>
    </source>
</reference>
<protein>
    <submittedName>
        <fullName evidence="1">DUF624 domain-containing protein</fullName>
    </submittedName>
</protein>
<evidence type="ECO:0000313" key="2">
    <source>
        <dbReference type="Proteomes" id="UP000304953"/>
    </source>
</evidence>
<evidence type="ECO:0000313" key="1">
    <source>
        <dbReference type="EMBL" id="TGY98220.1"/>
    </source>
</evidence>